<protein>
    <submittedName>
        <fullName evidence="1">Uncharacterized protein</fullName>
    </submittedName>
</protein>
<name>A0A424YFC1_9FIRM</name>
<gene>
    <name evidence="1" type="ORF">D5R97_04410</name>
</gene>
<proteinExistence type="predicted"/>
<dbReference type="Proteomes" id="UP000285138">
    <property type="component" value="Unassembled WGS sequence"/>
</dbReference>
<dbReference type="AlphaFoldDB" id="A0A424YFC1"/>
<dbReference type="EMBL" id="QZAA01000117">
    <property type="protein sequence ID" value="RQD76435.1"/>
    <property type="molecule type" value="Genomic_DNA"/>
</dbReference>
<organism evidence="1 2">
    <name type="scientific">Candidatus Syntrophonatronum acetioxidans</name>
    <dbReference type="NCBI Taxonomy" id="1795816"/>
    <lineage>
        <taxon>Bacteria</taxon>
        <taxon>Bacillati</taxon>
        <taxon>Bacillota</taxon>
        <taxon>Clostridia</taxon>
        <taxon>Eubacteriales</taxon>
        <taxon>Syntrophomonadaceae</taxon>
        <taxon>Candidatus Syntrophonatronum</taxon>
    </lineage>
</organism>
<sequence length="240" mass="28378">MEFKETFGEMEDFKSVVEFQSDISHRFREDFNSLISLYESLSDIYLSTVKKLQDRIDSQERDTKNEITFLLMARIFNHSLSAFTLLERGMLIDGAAVIRHVLETQWLLEYFYENPDKIDSWMEGKQIKPSEVRRNLKLDEERSFLYGEYCKMTHNNIEAARYYSGSQGDSDCIIFGGYYNPLYIEQLLNELIIYITTTLFIVNYAYQEELQDLKAVNRKLNSMLKVIIRRLAEISHMEEA</sequence>
<comment type="caution">
    <text evidence="1">The sequence shown here is derived from an EMBL/GenBank/DDBJ whole genome shotgun (WGS) entry which is preliminary data.</text>
</comment>
<evidence type="ECO:0000313" key="1">
    <source>
        <dbReference type="EMBL" id="RQD76435.1"/>
    </source>
</evidence>
<dbReference type="InterPro" id="IPR043733">
    <property type="entry name" value="DUF5677"/>
</dbReference>
<dbReference type="Pfam" id="PF18928">
    <property type="entry name" value="DUF5677"/>
    <property type="match status" value="1"/>
</dbReference>
<reference evidence="1 2" key="1">
    <citation type="submission" date="2018-08" db="EMBL/GenBank/DDBJ databases">
        <title>The metabolism and importance of syntrophic acetate oxidation coupled to methane or sulfide production in haloalkaline environments.</title>
        <authorList>
            <person name="Timmers P.H.A."/>
            <person name="Vavourakis C.D."/>
            <person name="Sorokin D.Y."/>
            <person name="Sinninghe Damste J.S."/>
            <person name="Muyzer G."/>
            <person name="Stams A.J.M."/>
            <person name="Plugge C.M."/>
        </authorList>
    </citation>
    <scope>NUCLEOTIDE SEQUENCE [LARGE SCALE GENOMIC DNA]</scope>
    <source>
        <strain evidence="1">MSAO_Bac1</strain>
    </source>
</reference>
<evidence type="ECO:0000313" key="2">
    <source>
        <dbReference type="Proteomes" id="UP000285138"/>
    </source>
</evidence>
<accession>A0A424YFC1</accession>